<comment type="caution">
    <text evidence="1">The sequence shown here is derived from an EMBL/GenBank/DDBJ whole genome shotgun (WGS) entry which is preliminary data.</text>
</comment>
<dbReference type="EMBL" id="JAUFQC010000027">
    <property type="protein sequence ID" value="MDN3611856.1"/>
    <property type="molecule type" value="Genomic_DNA"/>
</dbReference>
<reference evidence="2" key="1">
    <citation type="journal article" date="2019" name="Int. J. Syst. Evol. Microbiol.">
        <title>The Global Catalogue of Microorganisms (GCM) 10K type strain sequencing project: providing services to taxonomists for standard genome sequencing and annotation.</title>
        <authorList>
            <consortium name="The Broad Institute Genomics Platform"/>
            <consortium name="The Broad Institute Genome Sequencing Center for Infectious Disease"/>
            <person name="Wu L."/>
            <person name="Ma J."/>
        </authorList>
    </citation>
    <scope>NUCLEOTIDE SEQUENCE [LARGE SCALE GENOMIC DNA]</scope>
    <source>
        <strain evidence="2">CECT 7398</strain>
    </source>
</reference>
<name>A0ABT8BZQ1_9VIBR</name>
<evidence type="ECO:0000313" key="2">
    <source>
        <dbReference type="Proteomes" id="UP001238540"/>
    </source>
</evidence>
<organism evidence="1 2">
    <name type="scientific">Vibrio ostreicida</name>
    <dbReference type="NCBI Taxonomy" id="526588"/>
    <lineage>
        <taxon>Bacteria</taxon>
        <taxon>Pseudomonadati</taxon>
        <taxon>Pseudomonadota</taxon>
        <taxon>Gammaproteobacteria</taxon>
        <taxon>Vibrionales</taxon>
        <taxon>Vibrionaceae</taxon>
        <taxon>Vibrio</taxon>
    </lineage>
</organism>
<dbReference type="RefSeq" id="WP_290313209.1">
    <property type="nucleotide sequence ID" value="NZ_JAUFQC010000027.1"/>
</dbReference>
<dbReference type="Proteomes" id="UP001238540">
    <property type="component" value="Unassembled WGS sequence"/>
</dbReference>
<gene>
    <name evidence="1" type="ORF">QWZ16_19870</name>
</gene>
<sequence>MSHSISVWRSRINPHLCDQLGILVTGLTVTQIQFKSWLTGVTFGYIVTVSMSEKRWPVQVY</sequence>
<keyword evidence="2" id="KW-1185">Reference proteome</keyword>
<proteinExistence type="predicted"/>
<protein>
    <submittedName>
        <fullName evidence="1">Uncharacterized protein</fullName>
    </submittedName>
</protein>
<evidence type="ECO:0000313" key="1">
    <source>
        <dbReference type="EMBL" id="MDN3611856.1"/>
    </source>
</evidence>
<accession>A0ABT8BZQ1</accession>